<dbReference type="InterPro" id="IPR008918">
    <property type="entry name" value="HhH2"/>
</dbReference>
<dbReference type="GO" id="GO:0003887">
    <property type="term" value="F:DNA-directed DNA polymerase activity"/>
    <property type="evidence" value="ECO:0007669"/>
    <property type="project" value="UniProtKB-KW"/>
</dbReference>
<evidence type="ECO:0000313" key="14">
    <source>
        <dbReference type="Proteomes" id="UP000176800"/>
    </source>
</evidence>
<evidence type="ECO:0000256" key="10">
    <source>
        <dbReference type="ARBA" id="ARBA00049244"/>
    </source>
</evidence>
<evidence type="ECO:0000256" key="2">
    <source>
        <dbReference type="ARBA" id="ARBA00012417"/>
    </source>
</evidence>
<evidence type="ECO:0000313" key="13">
    <source>
        <dbReference type="EMBL" id="OHB04337.1"/>
    </source>
</evidence>
<dbReference type="InterPro" id="IPR002421">
    <property type="entry name" value="5-3_exonuclease"/>
</dbReference>
<comment type="catalytic activity">
    <reaction evidence="10">
        <text>DNA(n) + a 2'-deoxyribonucleoside 5'-triphosphate = DNA(n+1) + diphosphate</text>
        <dbReference type="Rhea" id="RHEA:22508"/>
        <dbReference type="Rhea" id="RHEA-COMP:17339"/>
        <dbReference type="Rhea" id="RHEA-COMP:17340"/>
        <dbReference type="ChEBI" id="CHEBI:33019"/>
        <dbReference type="ChEBI" id="CHEBI:61560"/>
        <dbReference type="ChEBI" id="CHEBI:173112"/>
        <dbReference type="EC" id="2.7.7.7"/>
    </reaction>
</comment>
<keyword evidence="4" id="KW-0548">Nucleotidyltransferase</keyword>
<feature type="domain" description="5'-3' exonuclease" evidence="11">
    <location>
        <begin position="11"/>
        <end position="284"/>
    </location>
</feature>
<dbReference type="Pfam" id="PF02739">
    <property type="entry name" value="5_3_exonuc_N"/>
    <property type="match status" value="1"/>
</dbReference>
<name>A0A1G2U4A0_9BACT</name>
<evidence type="ECO:0000256" key="1">
    <source>
        <dbReference type="ARBA" id="ARBA00007705"/>
    </source>
</evidence>
<dbReference type="Pfam" id="PF00476">
    <property type="entry name" value="DNA_pol_A"/>
    <property type="match status" value="1"/>
</dbReference>
<dbReference type="GO" id="GO:0006261">
    <property type="term" value="P:DNA-templated DNA replication"/>
    <property type="evidence" value="ECO:0007669"/>
    <property type="project" value="InterPro"/>
</dbReference>
<accession>A0A1G2U4A0</accession>
<comment type="similarity">
    <text evidence="1">Belongs to the DNA polymerase type-A family.</text>
</comment>
<sequence>MTKVGKNKIEKKEEKTLVLFDAHAIIHRAYHALPDFSSSKGEPTGALYGLSSMLIKIITDLKPDYMAACFDRPEPTYRHEAYEGYKATRQKADDELVLQLKRSEDIFKSFSIPVYSKPGFEADDILGTIVEKLKKEKGLRIVIASGDMDTLQLIDNEHIFVYTLKKGISDTVMYDEDKVKERYGFGPELLPDFKGLRGDPSDNIVGVKGIGEKTATTLITGFGSIENIYKTLKNDPDVLAKAGIKPRIIEILKVNEEEAEFSKMLATIHRDAPIVFELPEKIWREDVSVGAVEKLFAELEFRTLGARFKEMLHLKLFSTEEREERTATAKQTSLNQAANEPIDDSELKETAVGLWLLDSNQTSPTLEDILRYAKNRNFKKAREKILEDLKKNHLLTVFEKIEKPLLPIIEQMEKRGVKIDKVYLEDLSRDYHKKLNELEAEIWKLAGGEFNINSPKQLGEILFKKMNLQVKREKKTPSGARSTKESVLEEMRESHPVIPLILKYREYQKLLSTYIDNIPPMLDGNNRLHTNFIQSGTTTGRMASNSPNLQNIPIKTEAGRNMRRAFITDGGFKLVSFDYSQIELRIAAFLSEDKKLIKIFRDGEDVHTAVAAQIFNVPQGRVDKEMRRQAKTINFGILYGMGVNALRANLGGTRAEAQRFYGTYFETFTELAWYLEKIKKEAAQNGYTETYFGRRRYFSGIDSKLPYIKAAAERMAVNAPIQGTEADVIKIAMKRIDDLLVEEGLSENVHLLLQVHDELLFEMEESVIGDIVPKICQVMEGVIPPKEISGIVLKADASVGDNWNDLEKIIDN</sequence>
<dbReference type="SMART" id="SM00475">
    <property type="entry name" value="53EXOc"/>
    <property type="match status" value="1"/>
</dbReference>
<dbReference type="SUPFAM" id="SSF56672">
    <property type="entry name" value="DNA/RNA polymerases"/>
    <property type="match status" value="1"/>
</dbReference>
<dbReference type="InterPro" id="IPR020046">
    <property type="entry name" value="5-3_exonucl_a-hlix_arch_N"/>
</dbReference>
<dbReference type="GO" id="GO:0003677">
    <property type="term" value="F:DNA binding"/>
    <property type="evidence" value="ECO:0007669"/>
    <property type="project" value="UniProtKB-KW"/>
</dbReference>
<dbReference type="PANTHER" id="PTHR10133:SF27">
    <property type="entry name" value="DNA POLYMERASE NU"/>
    <property type="match status" value="1"/>
</dbReference>
<keyword evidence="6" id="KW-0227">DNA damage</keyword>
<dbReference type="Gene3D" id="1.10.150.20">
    <property type="entry name" value="5' to 3' exonuclease, C-terminal subdomain"/>
    <property type="match status" value="2"/>
</dbReference>
<evidence type="ECO:0000256" key="8">
    <source>
        <dbReference type="ARBA" id="ARBA00023125"/>
    </source>
</evidence>
<proteinExistence type="inferred from homology"/>
<evidence type="ECO:0000256" key="4">
    <source>
        <dbReference type="ARBA" id="ARBA00022695"/>
    </source>
</evidence>
<dbReference type="Gene3D" id="3.40.50.1010">
    <property type="entry name" value="5'-nuclease"/>
    <property type="match status" value="1"/>
</dbReference>
<evidence type="ECO:0000256" key="9">
    <source>
        <dbReference type="ARBA" id="ARBA00023204"/>
    </source>
</evidence>
<dbReference type="InterPro" id="IPR029060">
    <property type="entry name" value="PIN-like_dom_sf"/>
</dbReference>
<dbReference type="FunFam" id="1.20.1060.10:FF:000001">
    <property type="entry name" value="DNA polymerase I"/>
    <property type="match status" value="1"/>
</dbReference>
<dbReference type="GO" id="GO:0006302">
    <property type="term" value="P:double-strand break repair"/>
    <property type="evidence" value="ECO:0007669"/>
    <property type="project" value="TreeGrafter"/>
</dbReference>
<evidence type="ECO:0000256" key="3">
    <source>
        <dbReference type="ARBA" id="ARBA00022679"/>
    </source>
</evidence>
<evidence type="ECO:0000259" key="11">
    <source>
        <dbReference type="SMART" id="SM00475"/>
    </source>
</evidence>
<dbReference type="InterPro" id="IPR036279">
    <property type="entry name" value="5-3_exonuclease_C_sf"/>
</dbReference>
<dbReference type="CDD" id="cd09898">
    <property type="entry name" value="H3TH_53EXO"/>
    <property type="match status" value="1"/>
</dbReference>
<dbReference type="InterPro" id="IPR020045">
    <property type="entry name" value="DNA_polI_H3TH"/>
</dbReference>
<dbReference type="EMBL" id="MHWE01000008">
    <property type="protein sequence ID" value="OHB04337.1"/>
    <property type="molecule type" value="Genomic_DNA"/>
</dbReference>
<evidence type="ECO:0000256" key="6">
    <source>
        <dbReference type="ARBA" id="ARBA00022763"/>
    </source>
</evidence>
<keyword evidence="5" id="KW-0235">DNA replication</keyword>
<keyword evidence="8" id="KW-0238">DNA-binding</keyword>
<dbReference type="CDD" id="cd08637">
    <property type="entry name" value="DNA_pol_A_pol_I_C"/>
    <property type="match status" value="1"/>
</dbReference>
<dbReference type="PRINTS" id="PR00868">
    <property type="entry name" value="DNAPOLI"/>
</dbReference>
<feature type="domain" description="DNA-directed DNA polymerase family A palm" evidence="12">
    <location>
        <begin position="559"/>
        <end position="767"/>
    </location>
</feature>
<protein>
    <recommendedName>
        <fullName evidence="2">DNA-directed DNA polymerase</fullName>
        <ecNumber evidence="2">2.7.7.7</ecNumber>
    </recommendedName>
</protein>
<dbReference type="FunFam" id="1.10.150.20:FF:000002">
    <property type="entry name" value="DNA polymerase I"/>
    <property type="match status" value="1"/>
</dbReference>
<dbReference type="Proteomes" id="UP000176800">
    <property type="component" value="Unassembled WGS sequence"/>
</dbReference>
<dbReference type="FunFam" id="1.10.150.20:FF:000003">
    <property type="entry name" value="DNA polymerase I"/>
    <property type="match status" value="1"/>
</dbReference>
<comment type="caution">
    <text evidence="13">The sequence shown here is derived from an EMBL/GenBank/DDBJ whole genome shotgun (WGS) entry which is preliminary data.</text>
</comment>
<dbReference type="Pfam" id="PF01367">
    <property type="entry name" value="5_3_exonuc"/>
    <property type="match status" value="1"/>
</dbReference>
<dbReference type="SMART" id="SM00482">
    <property type="entry name" value="POLAc"/>
    <property type="match status" value="1"/>
</dbReference>
<keyword evidence="7" id="KW-0239">DNA-directed DNA polymerase</keyword>
<dbReference type="SMART" id="SM00279">
    <property type="entry name" value="HhH2"/>
    <property type="match status" value="1"/>
</dbReference>
<dbReference type="PROSITE" id="PS00447">
    <property type="entry name" value="DNA_POLYMERASE_A"/>
    <property type="match status" value="1"/>
</dbReference>
<dbReference type="Gene3D" id="3.30.70.370">
    <property type="match status" value="1"/>
</dbReference>
<dbReference type="AlphaFoldDB" id="A0A1G2U4A0"/>
<dbReference type="GO" id="GO:0008409">
    <property type="term" value="F:5'-3' exonuclease activity"/>
    <property type="evidence" value="ECO:0007669"/>
    <property type="project" value="InterPro"/>
</dbReference>
<gene>
    <name evidence="13" type="ORF">A3B14_02615</name>
</gene>
<dbReference type="EC" id="2.7.7.7" evidence="2"/>
<dbReference type="PANTHER" id="PTHR10133">
    <property type="entry name" value="DNA POLYMERASE I"/>
    <property type="match status" value="1"/>
</dbReference>
<dbReference type="Gene3D" id="1.20.1060.10">
    <property type="entry name" value="Taq DNA Polymerase, Chain T, domain 4"/>
    <property type="match status" value="1"/>
</dbReference>
<evidence type="ECO:0000256" key="7">
    <source>
        <dbReference type="ARBA" id="ARBA00022932"/>
    </source>
</evidence>
<evidence type="ECO:0000256" key="5">
    <source>
        <dbReference type="ARBA" id="ARBA00022705"/>
    </source>
</evidence>
<dbReference type="InterPro" id="IPR001098">
    <property type="entry name" value="DNA-dir_DNA_pol_A_palm_dom"/>
</dbReference>
<keyword evidence="3" id="KW-0808">Transferase</keyword>
<dbReference type="InterPro" id="IPR043502">
    <property type="entry name" value="DNA/RNA_pol_sf"/>
</dbReference>
<reference evidence="13 14" key="1">
    <citation type="journal article" date="2016" name="Nat. Commun.">
        <title>Thousands of microbial genomes shed light on interconnected biogeochemical processes in an aquifer system.</title>
        <authorList>
            <person name="Anantharaman K."/>
            <person name="Brown C.T."/>
            <person name="Hug L.A."/>
            <person name="Sharon I."/>
            <person name="Castelle C.J."/>
            <person name="Probst A.J."/>
            <person name="Thomas B.C."/>
            <person name="Singh A."/>
            <person name="Wilkins M.J."/>
            <person name="Karaoz U."/>
            <person name="Brodie E.L."/>
            <person name="Williams K.H."/>
            <person name="Hubbard S.S."/>
            <person name="Banfield J.F."/>
        </authorList>
    </citation>
    <scope>NUCLEOTIDE SEQUENCE [LARGE SCALE GENOMIC DNA]</scope>
</reference>
<dbReference type="InterPro" id="IPR002298">
    <property type="entry name" value="DNA_polymerase_A"/>
</dbReference>
<dbReference type="CDD" id="cd09859">
    <property type="entry name" value="PIN_53EXO"/>
    <property type="match status" value="1"/>
</dbReference>
<evidence type="ECO:0000259" key="12">
    <source>
        <dbReference type="SMART" id="SM00482"/>
    </source>
</evidence>
<organism evidence="13 14">
    <name type="scientific">Candidatus Zambryskibacteria bacterium RIFCSPLOWO2_01_FULL_45_21</name>
    <dbReference type="NCBI Taxonomy" id="1802761"/>
    <lineage>
        <taxon>Bacteria</taxon>
        <taxon>Candidatus Zambryskiibacteriota</taxon>
    </lineage>
</organism>
<dbReference type="SUPFAM" id="SSF88723">
    <property type="entry name" value="PIN domain-like"/>
    <property type="match status" value="1"/>
</dbReference>
<keyword evidence="9" id="KW-0234">DNA repair</keyword>
<dbReference type="InterPro" id="IPR019760">
    <property type="entry name" value="DNA-dir_DNA_pol_A_CS"/>
</dbReference>
<dbReference type="SUPFAM" id="SSF47807">
    <property type="entry name" value="5' to 3' exonuclease, C-terminal subdomain"/>
    <property type="match status" value="1"/>
</dbReference>